<sequence>MCPNPTAIEVATVDGISLEDAGNTFAARDHITGFICNNDDQETCLCRDYKVRFVCSPPFCGKQKMCWTKWYDRDNPTGTGDWETLELLRKENPGDGICPRPTAIESRTVDTDTPASETGQQFIHYSPTEGFACMNLPKQTCRDYKVRFWCPCYDFLEAPVAEV</sequence>
<dbReference type="InterPro" id="IPR025155">
    <property type="entry name" value="WxxW_domain"/>
</dbReference>
<name>A0ABD1J7E2_9TELE</name>
<evidence type="ECO:0000256" key="4">
    <source>
        <dbReference type="ARBA" id="ARBA00023180"/>
    </source>
</evidence>
<dbReference type="PANTHER" id="PTHR15031">
    <property type="entry name" value="CARTILAGE INTERMEDIATE LAYER PROTEIN CLIP"/>
    <property type="match status" value="1"/>
</dbReference>
<gene>
    <name evidence="6" type="ORF">ACEWY4_022048</name>
</gene>
<comment type="caution">
    <text evidence="6">The sequence shown here is derived from an EMBL/GenBank/DDBJ whole genome shotgun (WGS) entry which is preliminary data.</text>
</comment>
<keyword evidence="3" id="KW-0732">Signal</keyword>
<evidence type="ECO:0000259" key="5">
    <source>
        <dbReference type="Pfam" id="PF13330"/>
    </source>
</evidence>
<reference evidence="6 7" key="1">
    <citation type="submission" date="2024-09" db="EMBL/GenBank/DDBJ databases">
        <title>A chromosome-level genome assembly of Gray's grenadier anchovy, Coilia grayii.</title>
        <authorList>
            <person name="Fu Z."/>
        </authorList>
    </citation>
    <scope>NUCLEOTIDE SEQUENCE [LARGE SCALE GENOMIC DNA]</scope>
    <source>
        <strain evidence="6">G4</strain>
        <tissue evidence="6">Muscle</tissue>
    </source>
</reference>
<organism evidence="6 7">
    <name type="scientific">Coilia grayii</name>
    <name type="common">Gray's grenadier anchovy</name>
    <dbReference type="NCBI Taxonomy" id="363190"/>
    <lineage>
        <taxon>Eukaryota</taxon>
        <taxon>Metazoa</taxon>
        <taxon>Chordata</taxon>
        <taxon>Craniata</taxon>
        <taxon>Vertebrata</taxon>
        <taxon>Euteleostomi</taxon>
        <taxon>Actinopterygii</taxon>
        <taxon>Neopterygii</taxon>
        <taxon>Teleostei</taxon>
        <taxon>Clupei</taxon>
        <taxon>Clupeiformes</taxon>
        <taxon>Clupeoidei</taxon>
        <taxon>Engraulidae</taxon>
        <taxon>Coilinae</taxon>
        <taxon>Coilia</taxon>
    </lineage>
</organism>
<keyword evidence="7" id="KW-1185">Reference proteome</keyword>
<keyword evidence="4" id="KW-0325">Glycoprotein</keyword>
<dbReference type="Proteomes" id="UP001591681">
    <property type="component" value="Unassembled WGS sequence"/>
</dbReference>
<feature type="domain" description="WxxW" evidence="5">
    <location>
        <begin position="1"/>
        <end position="55"/>
    </location>
</feature>
<dbReference type="InterPro" id="IPR039675">
    <property type="entry name" value="CILP1/CILP2"/>
</dbReference>
<evidence type="ECO:0000256" key="3">
    <source>
        <dbReference type="ARBA" id="ARBA00022729"/>
    </source>
</evidence>
<accession>A0ABD1J7E2</accession>
<keyword evidence="2" id="KW-0964">Secreted</keyword>
<feature type="domain" description="WxxW" evidence="5">
    <location>
        <begin position="67"/>
        <end position="150"/>
    </location>
</feature>
<evidence type="ECO:0000313" key="7">
    <source>
        <dbReference type="Proteomes" id="UP001591681"/>
    </source>
</evidence>
<proteinExistence type="predicted"/>
<evidence type="ECO:0000313" key="6">
    <source>
        <dbReference type="EMBL" id="KAL2082230.1"/>
    </source>
</evidence>
<dbReference type="GO" id="GO:0005576">
    <property type="term" value="C:extracellular region"/>
    <property type="evidence" value="ECO:0007669"/>
    <property type="project" value="UniProtKB-SubCell"/>
</dbReference>
<dbReference type="EMBL" id="JBHFQA010000019">
    <property type="protein sequence ID" value="KAL2082230.1"/>
    <property type="molecule type" value="Genomic_DNA"/>
</dbReference>
<dbReference type="AlphaFoldDB" id="A0ABD1J7E2"/>
<comment type="subcellular location">
    <subcellularLocation>
        <location evidence="1">Secreted</location>
    </subcellularLocation>
</comment>
<dbReference type="Pfam" id="PF13330">
    <property type="entry name" value="Mucin2_WxxW"/>
    <property type="match status" value="2"/>
</dbReference>
<evidence type="ECO:0000256" key="1">
    <source>
        <dbReference type="ARBA" id="ARBA00004613"/>
    </source>
</evidence>
<evidence type="ECO:0000256" key="2">
    <source>
        <dbReference type="ARBA" id="ARBA00022525"/>
    </source>
</evidence>
<protein>
    <recommendedName>
        <fullName evidence="5">WxxW domain-containing protein</fullName>
    </recommendedName>
</protein>